<feature type="transmembrane region" description="Helical" evidence="6">
    <location>
        <begin position="210"/>
        <end position="232"/>
    </location>
</feature>
<comment type="subcellular location">
    <subcellularLocation>
        <location evidence="1">Membrane</location>
        <topology evidence="1">Multi-pass membrane protein</topology>
    </subcellularLocation>
</comment>
<evidence type="ECO:0000256" key="6">
    <source>
        <dbReference type="SAM" id="Phobius"/>
    </source>
</evidence>
<evidence type="ECO:0000259" key="7">
    <source>
        <dbReference type="PROSITE" id="PS50850"/>
    </source>
</evidence>
<dbReference type="GO" id="GO:0022857">
    <property type="term" value="F:transmembrane transporter activity"/>
    <property type="evidence" value="ECO:0007669"/>
    <property type="project" value="InterPro"/>
</dbReference>
<evidence type="ECO:0000256" key="3">
    <source>
        <dbReference type="ARBA" id="ARBA00022692"/>
    </source>
</evidence>
<feature type="transmembrane region" description="Helical" evidence="6">
    <location>
        <begin position="269"/>
        <end position="296"/>
    </location>
</feature>
<dbReference type="PANTHER" id="PTHR23504:SF15">
    <property type="entry name" value="MAJOR FACILITATOR SUPERFAMILY (MFS) PROFILE DOMAIN-CONTAINING PROTEIN"/>
    <property type="match status" value="1"/>
</dbReference>
<keyword evidence="9" id="KW-1185">Reference proteome</keyword>
<keyword evidence="2" id="KW-0813">Transport</keyword>
<evidence type="ECO:0000313" key="8">
    <source>
        <dbReference type="EMBL" id="KAJ7043200.1"/>
    </source>
</evidence>
<proteinExistence type="predicted"/>
<dbReference type="SUPFAM" id="SSF103473">
    <property type="entry name" value="MFS general substrate transporter"/>
    <property type="match status" value="1"/>
</dbReference>
<evidence type="ECO:0000256" key="4">
    <source>
        <dbReference type="ARBA" id="ARBA00022989"/>
    </source>
</evidence>
<dbReference type="InterPro" id="IPR036259">
    <property type="entry name" value="MFS_trans_sf"/>
</dbReference>
<protein>
    <submittedName>
        <fullName evidence="8">Major facilitator superfamily domain-containing protein</fullName>
    </submittedName>
</protein>
<feature type="transmembrane region" description="Helical" evidence="6">
    <location>
        <begin position="339"/>
        <end position="358"/>
    </location>
</feature>
<dbReference type="GO" id="GO:0016020">
    <property type="term" value="C:membrane"/>
    <property type="evidence" value="ECO:0007669"/>
    <property type="project" value="UniProtKB-SubCell"/>
</dbReference>
<keyword evidence="4 6" id="KW-1133">Transmembrane helix</keyword>
<dbReference type="CDD" id="cd17330">
    <property type="entry name" value="MFS_SLC46_TetA_like"/>
    <property type="match status" value="1"/>
</dbReference>
<accession>A0AAD6TDA2</accession>
<evidence type="ECO:0000256" key="5">
    <source>
        <dbReference type="ARBA" id="ARBA00023136"/>
    </source>
</evidence>
<dbReference type="AlphaFoldDB" id="A0AAD6TDA2"/>
<feature type="domain" description="Major facilitator superfamily (MFS) profile" evidence="7">
    <location>
        <begin position="38"/>
        <end position="479"/>
    </location>
</feature>
<keyword evidence="3 6" id="KW-0812">Transmembrane</keyword>
<dbReference type="InterPro" id="IPR011701">
    <property type="entry name" value="MFS"/>
</dbReference>
<dbReference type="EMBL" id="JARJCM010000010">
    <property type="protein sequence ID" value="KAJ7043200.1"/>
    <property type="molecule type" value="Genomic_DNA"/>
</dbReference>
<dbReference type="PROSITE" id="PS50850">
    <property type="entry name" value="MFS"/>
    <property type="match status" value="1"/>
</dbReference>
<organism evidence="8 9">
    <name type="scientific">Mycena alexandri</name>
    <dbReference type="NCBI Taxonomy" id="1745969"/>
    <lineage>
        <taxon>Eukaryota</taxon>
        <taxon>Fungi</taxon>
        <taxon>Dikarya</taxon>
        <taxon>Basidiomycota</taxon>
        <taxon>Agaricomycotina</taxon>
        <taxon>Agaricomycetes</taxon>
        <taxon>Agaricomycetidae</taxon>
        <taxon>Agaricales</taxon>
        <taxon>Marasmiineae</taxon>
        <taxon>Mycenaceae</taxon>
        <taxon>Mycena</taxon>
    </lineage>
</organism>
<dbReference type="InterPro" id="IPR020846">
    <property type="entry name" value="MFS_dom"/>
</dbReference>
<feature type="transmembrane region" description="Helical" evidence="6">
    <location>
        <begin position="378"/>
        <end position="399"/>
    </location>
</feature>
<feature type="transmembrane region" description="Helical" evidence="6">
    <location>
        <begin position="110"/>
        <end position="134"/>
    </location>
</feature>
<sequence length="483" mass="52664">MHPHPEPHSSDETTPLLDRAALEAQRPAKKQTPLPKAQLAAVCIARLADPIAYTQLFPYINEFLVLLHVTEDVSKIGFYSGLVESTFAVFQTLTSYHWAKLSDVVGRRPIILTASFGLAIVTLLLGFCTSLTQIVVVRAIAGFLAGNLAVYHAVLAEITDASNQAGAYPLYAFTWPFGGTIGPLIGGWFANLGTKYPEYWGYDFILAHPYFMPNFVCSLLVLAGFALAYFYLEETLPSKRRGSSATAVVVHEPPSLSAMQLLAIPMIRALTASGFCLSFIGTAFDVVFVLFCYTPIERGGLSFSVNQIGYALATSGCILAIFQLFFMPTLLRTFPPAKLYFTSMLFFPLTFILIPFLNLIVRGGYDTETELVDPSTNVVLWFAIAVVLLCSRIAALAYATNMILVRNHSPSPASLGASNGLVQVAMCISRCFSPAFISSAFALSIGNNMLGGYPIWVVVMLSVCLMGCYFAQKMVAEDEKVEQ</sequence>
<feature type="transmembrane region" description="Helical" evidence="6">
    <location>
        <begin position="140"/>
        <end position="158"/>
    </location>
</feature>
<name>A0AAD6TDA2_9AGAR</name>
<evidence type="ECO:0000256" key="2">
    <source>
        <dbReference type="ARBA" id="ARBA00022448"/>
    </source>
</evidence>
<evidence type="ECO:0000256" key="1">
    <source>
        <dbReference type="ARBA" id="ARBA00004141"/>
    </source>
</evidence>
<dbReference type="Proteomes" id="UP001218188">
    <property type="component" value="Unassembled WGS sequence"/>
</dbReference>
<evidence type="ECO:0000313" key="9">
    <source>
        <dbReference type="Proteomes" id="UP001218188"/>
    </source>
</evidence>
<keyword evidence="5 6" id="KW-0472">Membrane</keyword>
<dbReference type="Gene3D" id="1.20.1250.20">
    <property type="entry name" value="MFS general substrate transporter like domains"/>
    <property type="match status" value="1"/>
</dbReference>
<feature type="transmembrane region" description="Helical" evidence="6">
    <location>
        <begin position="170"/>
        <end position="190"/>
    </location>
</feature>
<gene>
    <name evidence="8" type="ORF">C8F04DRAFT_1029246</name>
</gene>
<comment type="caution">
    <text evidence="8">The sequence shown here is derived from an EMBL/GenBank/DDBJ whole genome shotgun (WGS) entry which is preliminary data.</text>
</comment>
<feature type="transmembrane region" description="Helical" evidence="6">
    <location>
        <begin position="308"/>
        <end position="327"/>
    </location>
</feature>
<dbReference type="PANTHER" id="PTHR23504">
    <property type="entry name" value="MAJOR FACILITATOR SUPERFAMILY DOMAIN-CONTAINING PROTEIN 10"/>
    <property type="match status" value="1"/>
</dbReference>
<reference evidence="8" key="1">
    <citation type="submission" date="2023-03" db="EMBL/GenBank/DDBJ databases">
        <title>Massive genome expansion in bonnet fungi (Mycena s.s.) driven by repeated elements and novel gene families across ecological guilds.</title>
        <authorList>
            <consortium name="Lawrence Berkeley National Laboratory"/>
            <person name="Harder C.B."/>
            <person name="Miyauchi S."/>
            <person name="Viragh M."/>
            <person name="Kuo A."/>
            <person name="Thoen E."/>
            <person name="Andreopoulos B."/>
            <person name="Lu D."/>
            <person name="Skrede I."/>
            <person name="Drula E."/>
            <person name="Henrissat B."/>
            <person name="Morin E."/>
            <person name="Kohler A."/>
            <person name="Barry K."/>
            <person name="LaButti K."/>
            <person name="Morin E."/>
            <person name="Salamov A."/>
            <person name="Lipzen A."/>
            <person name="Mereny Z."/>
            <person name="Hegedus B."/>
            <person name="Baldrian P."/>
            <person name="Stursova M."/>
            <person name="Weitz H."/>
            <person name="Taylor A."/>
            <person name="Grigoriev I.V."/>
            <person name="Nagy L.G."/>
            <person name="Martin F."/>
            <person name="Kauserud H."/>
        </authorList>
    </citation>
    <scope>NUCLEOTIDE SEQUENCE</scope>
    <source>
        <strain evidence="8">CBHHK200</strain>
    </source>
</reference>
<feature type="transmembrane region" description="Helical" evidence="6">
    <location>
        <begin position="453"/>
        <end position="471"/>
    </location>
</feature>
<dbReference type="Pfam" id="PF07690">
    <property type="entry name" value="MFS_1"/>
    <property type="match status" value="1"/>
</dbReference>